<gene>
    <name evidence="3" type="ORF">EBN03_19195</name>
</gene>
<evidence type="ECO:0000256" key="1">
    <source>
        <dbReference type="ARBA" id="ARBA00008710"/>
    </source>
</evidence>
<evidence type="ECO:0000256" key="2">
    <source>
        <dbReference type="ARBA" id="ARBA00049106"/>
    </source>
</evidence>
<dbReference type="InterPro" id="IPR004378">
    <property type="entry name" value="F420H2_quin_Rdtase"/>
</dbReference>
<dbReference type="Proteomes" id="UP000279275">
    <property type="component" value="Unassembled WGS sequence"/>
</dbReference>
<dbReference type="RefSeq" id="WP_122189460.1">
    <property type="nucleotide sequence ID" value="NZ_RFFH01000008.1"/>
</dbReference>
<name>A0A3M2KZB4_9NOCA</name>
<comment type="caution">
    <text evidence="3">The sequence shown here is derived from an EMBL/GenBank/DDBJ whole genome shotgun (WGS) entry which is preliminary data.</text>
</comment>
<organism evidence="3 4">
    <name type="scientific">Nocardia stercoris</name>
    <dbReference type="NCBI Taxonomy" id="2483361"/>
    <lineage>
        <taxon>Bacteria</taxon>
        <taxon>Bacillati</taxon>
        <taxon>Actinomycetota</taxon>
        <taxon>Actinomycetes</taxon>
        <taxon>Mycobacteriales</taxon>
        <taxon>Nocardiaceae</taxon>
        <taxon>Nocardia</taxon>
    </lineage>
</organism>
<dbReference type="GO" id="GO:0005886">
    <property type="term" value="C:plasma membrane"/>
    <property type="evidence" value="ECO:0007669"/>
    <property type="project" value="TreeGrafter"/>
</dbReference>
<dbReference type="SUPFAM" id="SSF50475">
    <property type="entry name" value="FMN-binding split barrel"/>
    <property type="match status" value="1"/>
</dbReference>
<evidence type="ECO:0000313" key="3">
    <source>
        <dbReference type="EMBL" id="RMI30792.1"/>
    </source>
</evidence>
<comment type="similarity">
    <text evidence="1">Belongs to the F420H(2)-dependent quinone reductase family.</text>
</comment>
<reference evidence="3 4" key="1">
    <citation type="submission" date="2018-10" db="EMBL/GenBank/DDBJ databases">
        <title>Isolation from cow dung.</title>
        <authorList>
            <person name="Ling L."/>
        </authorList>
    </citation>
    <scope>NUCLEOTIDE SEQUENCE [LARGE SCALE GENOMIC DNA]</scope>
    <source>
        <strain evidence="3 4">NEAU-LL90</strain>
    </source>
</reference>
<dbReference type="PANTHER" id="PTHR39428">
    <property type="entry name" value="F420H(2)-DEPENDENT QUINONE REDUCTASE RV1261C"/>
    <property type="match status" value="1"/>
</dbReference>
<sequence length="139" mass="15679">MSDDERRALNRRIIDEFRANEGRVQQFTDYELLLLTTIGAKSGEPRTWPLAFHRAGANLVVFAANGGRGNRPGWYYNLRANPAATVEVGTETYTATAEFASASERQRLWDELVEKFPAVTDFQAKVSWEIPVITLTRAD</sequence>
<dbReference type="GO" id="GO:0070967">
    <property type="term" value="F:coenzyme F420 binding"/>
    <property type="evidence" value="ECO:0007669"/>
    <property type="project" value="TreeGrafter"/>
</dbReference>
<dbReference type="AlphaFoldDB" id="A0A3M2KZB4"/>
<proteinExistence type="inferred from homology"/>
<keyword evidence="4" id="KW-1185">Reference proteome</keyword>
<dbReference type="Gene3D" id="2.30.110.10">
    <property type="entry name" value="Electron Transport, Fmn-binding Protein, Chain A"/>
    <property type="match status" value="1"/>
</dbReference>
<dbReference type="EMBL" id="RFFH01000008">
    <property type="protein sequence ID" value="RMI30792.1"/>
    <property type="molecule type" value="Genomic_DNA"/>
</dbReference>
<dbReference type="GO" id="GO:0016491">
    <property type="term" value="F:oxidoreductase activity"/>
    <property type="evidence" value="ECO:0007669"/>
    <property type="project" value="InterPro"/>
</dbReference>
<dbReference type="InterPro" id="IPR012349">
    <property type="entry name" value="Split_barrel_FMN-bd"/>
</dbReference>
<dbReference type="OrthoDB" id="8225825at2"/>
<comment type="catalytic activity">
    <reaction evidence="2">
        <text>oxidized coenzyme F420-(gamma-L-Glu)(n) + a quinol + H(+) = reduced coenzyme F420-(gamma-L-Glu)(n) + a quinone</text>
        <dbReference type="Rhea" id="RHEA:39663"/>
        <dbReference type="Rhea" id="RHEA-COMP:12939"/>
        <dbReference type="Rhea" id="RHEA-COMP:14378"/>
        <dbReference type="ChEBI" id="CHEBI:15378"/>
        <dbReference type="ChEBI" id="CHEBI:24646"/>
        <dbReference type="ChEBI" id="CHEBI:132124"/>
        <dbReference type="ChEBI" id="CHEBI:133980"/>
        <dbReference type="ChEBI" id="CHEBI:139511"/>
    </reaction>
</comment>
<dbReference type="NCBIfam" id="TIGR00026">
    <property type="entry name" value="hi_GC_TIGR00026"/>
    <property type="match status" value="1"/>
</dbReference>
<dbReference type="Pfam" id="PF04075">
    <property type="entry name" value="F420H2_quin_red"/>
    <property type="match status" value="1"/>
</dbReference>
<accession>A0A3M2KZB4</accession>
<dbReference type="PANTHER" id="PTHR39428:SF1">
    <property type="entry name" value="F420H(2)-DEPENDENT QUINONE REDUCTASE RV1261C"/>
    <property type="match status" value="1"/>
</dbReference>
<protein>
    <submittedName>
        <fullName evidence="3">Nitroreductase family deazaflavin-dependent oxidoreductase</fullName>
    </submittedName>
</protein>
<evidence type="ECO:0000313" key="4">
    <source>
        <dbReference type="Proteomes" id="UP000279275"/>
    </source>
</evidence>